<evidence type="ECO:0000313" key="3">
    <source>
        <dbReference type="Proteomes" id="UP000216840"/>
    </source>
</evidence>
<keyword evidence="3" id="KW-1185">Reference proteome</keyword>
<name>A0A265UXT3_9FLAO</name>
<comment type="caution">
    <text evidence="2">The sequence shown here is derived from an EMBL/GenBank/DDBJ whole genome shotgun (WGS) entry which is preliminary data.</text>
</comment>
<gene>
    <name evidence="2" type="ORF">CA834_05700</name>
</gene>
<protein>
    <recommendedName>
        <fullName evidence="4">DUF2871 domain-containing protein</fullName>
    </recommendedName>
</protein>
<proteinExistence type="predicted"/>
<sequence>MKSKAEHKFFTASGIWYLLTVFWGFAPSFYLSKYFENPDPLPNHLVIHGIVFTIWTLLYVVQVFLIRYKNFRIHQSLGIFGLFIFILMIPTGIFPSIYKVYAGTTTIDGAGHNVFRLFSGYILFSFAFIYRKKSVSS</sequence>
<dbReference type="Proteomes" id="UP000216840">
    <property type="component" value="Unassembled WGS sequence"/>
</dbReference>
<keyword evidence="1" id="KW-0812">Transmembrane</keyword>
<dbReference type="EMBL" id="NGJN01000002">
    <property type="protein sequence ID" value="OZV70111.1"/>
    <property type="molecule type" value="Genomic_DNA"/>
</dbReference>
<evidence type="ECO:0000313" key="2">
    <source>
        <dbReference type="EMBL" id="OZV70111.1"/>
    </source>
</evidence>
<keyword evidence="1" id="KW-1133">Transmembrane helix</keyword>
<accession>A0A265UXT3</accession>
<keyword evidence="1" id="KW-0472">Membrane</keyword>
<reference evidence="2 3" key="1">
    <citation type="submission" date="2017-05" db="EMBL/GenBank/DDBJ databases">
        <title>The draft genome sequence of Idiomarina salinarum WNB302.</title>
        <authorList>
            <person name="Sun Y."/>
            <person name="Chen B."/>
            <person name="Du Z."/>
        </authorList>
    </citation>
    <scope>NUCLEOTIDE SEQUENCE [LARGE SCALE GENOMIC DNA]</scope>
    <source>
        <strain evidence="2 3">WNB302</strain>
    </source>
</reference>
<feature type="transmembrane region" description="Helical" evidence="1">
    <location>
        <begin position="46"/>
        <end position="65"/>
    </location>
</feature>
<feature type="transmembrane region" description="Helical" evidence="1">
    <location>
        <begin position="9"/>
        <end position="26"/>
    </location>
</feature>
<evidence type="ECO:0008006" key="4">
    <source>
        <dbReference type="Google" id="ProtNLM"/>
    </source>
</evidence>
<feature type="transmembrane region" description="Helical" evidence="1">
    <location>
        <begin position="110"/>
        <end position="130"/>
    </location>
</feature>
<dbReference type="AlphaFoldDB" id="A0A265UXT3"/>
<organism evidence="2 3">
    <name type="scientific">Winogradskyella aurantia</name>
    <dbReference type="NCBI Taxonomy" id="1915063"/>
    <lineage>
        <taxon>Bacteria</taxon>
        <taxon>Pseudomonadati</taxon>
        <taxon>Bacteroidota</taxon>
        <taxon>Flavobacteriia</taxon>
        <taxon>Flavobacteriales</taxon>
        <taxon>Flavobacteriaceae</taxon>
        <taxon>Winogradskyella</taxon>
    </lineage>
</organism>
<evidence type="ECO:0000256" key="1">
    <source>
        <dbReference type="SAM" id="Phobius"/>
    </source>
</evidence>
<feature type="transmembrane region" description="Helical" evidence="1">
    <location>
        <begin position="77"/>
        <end position="98"/>
    </location>
</feature>